<protein>
    <submittedName>
        <fullName evidence="1">Uncharacterized protein</fullName>
    </submittedName>
</protein>
<organism evidence="1">
    <name type="scientific">Sesamum radiatum</name>
    <name type="common">Black benniseed</name>
    <dbReference type="NCBI Taxonomy" id="300843"/>
    <lineage>
        <taxon>Eukaryota</taxon>
        <taxon>Viridiplantae</taxon>
        <taxon>Streptophyta</taxon>
        <taxon>Embryophyta</taxon>
        <taxon>Tracheophyta</taxon>
        <taxon>Spermatophyta</taxon>
        <taxon>Magnoliopsida</taxon>
        <taxon>eudicotyledons</taxon>
        <taxon>Gunneridae</taxon>
        <taxon>Pentapetalae</taxon>
        <taxon>asterids</taxon>
        <taxon>lamiids</taxon>
        <taxon>Lamiales</taxon>
        <taxon>Pedaliaceae</taxon>
        <taxon>Sesamum</taxon>
    </lineage>
</organism>
<reference evidence="1" key="2">
    <citation type="journal article" date="2024" name="Plant">
        <title>Genomic evolution and insights into agronomic trait innovations of Sesamum species.</title>
        <authorList>
            <person name="Miao H."/>
            <person name="Wang L."/>
            <person name="Qu L."/>
            <person name="Liu H."/>
            <person name="Sun Y."/>
            <person name="Le M."/>
            <person name="Wang Q."/>
            <person name="Wei S."/>
            <person name="Zheng Y."/>
            <person name="Lin W."/>
            <person name="Duan Y."/>
            <person name="Cao H."/>
            <person name="Xiong S."/>
            <person name="Wang X."/>
            <person name="Wei L."/>
            <person name="Li C."/>
            <person name="Ma Q."/>
            <person name="Ju M."/>
            <person name="Zhao R."/>
            <person name="Li G."/>
            <person name="Mu C."/>
            <person name="Tian Q."/>
            <person name="Mei H."/>
            <person name="Zhang T."/>
            <person name="Gao T."/>
            <person name="Zhang H."/>
        </authorList>
    </citation>
    <scope>NUCLEOTIDE SEQUENCE</scope>
    <source>
        <strain evidence="1">G02</strain>
    </source>
</reference>
<gene>
    <name evidence="1" type="ORF">Sradi_6161900</name>
</gene>
<accession>A0AAW2K991</accession>
<sequence length="108" mass="12201">MLSYAKFLKEVISNKRKWKNGETVKLNEESLAILQNKLPPKLKDPRSFSISCTIGEINFEKTLCDLGASINLMPYSIFAKLGMHELTPTIVTLQLADRSTKYPRGIVD</sequence>
<evidence type="ECO:0000313" key="1">
    <source>
        <dbReference type="EMBL" id="KAL0302938.1"/>
    </source>
</evidence>
<dbReference type="EMBL" id="JACGWJ010000029">
    <property type="protein sequence ID" value="KAL0302938.1"/>
    <property type="molecule type" value="Genomic_DNA"/>
</dbReference>
<dbReference type="PANTHER" id="PTHR33067">
    <property type="entry name" value="RNA-DIRECTED DNA POLYMERASE-RELATED"/>
    <property type="match status" value="1"/>
</dbReference>
<dbReference type="CDD" id="cd00303">
    <property type="entry name" value="retropepsin_like"/>
    <property type="match status" value="1"/>
</dbReference>
<dbReference type="InterPro" id="IPR021109">
    <property type="entry name" value="Peptidase_aspartic_dom_sf"/>
</dbReference>
<dbReference type="Gene3D" id="2.40.70.10">
    <property type="entry name" value="Acid Proteases"/>
    <property type="match status" value="1"/>
</dbReference>
<comment type="caution">
    <text evidence="1">The sequence shown here is derived from an EMBL/GenBank/DDBJ whole genome shotgun (WGS) entry which is preliminary data.</text>
</comment>
<name>A0AAW2K991_SESRA</name>
<dbReference type="PANTHER" id="PTHR33067:SF9">
    <property type="entry name" value="RNA-DIRECTED DNA POLYMERASE"/>
    <property type="match status" value="1"/>
</dbReference>
<reference evidence="1" key="1">
    <citation type="submission" date="2020-06" db="EMBL/GenBank/DDBJ databases">
        <authorList>
            <person name="Li T."/>
            <person name="Hu X."/>
            <person name="Zhang T."/>
            <person name="Song X."/>
            <person name="Zhang H."/>
            <person name="Dai N."/>
            <person name="Sheng W."/>
            <person name="Hou X."/>
            <person name="Wei L."/>
        </authorList>
    </citation>
    <scope>NUCLEOTIDE SEQUENCE</scope>
    <source>
        <strain evidence="1">G02</strain>
        <tissue evidence="1">Leaf</tissue>
    </source>
</reference>
<dbReference type="AlphaFoldDB" id="A0AAW2K991"/>
<proteinExistence type="predicted"/>